<keyword evidence="1" id="KW-0175">Coiled coil</keyword>
<sequence length="504" mass="56013">MAAMETDLSETQLSMEQQLAELVDEVVFANDQVAKLTECCESLLEYTSQLENDVVLPAFGSLAHVLHDFKRTAAARARGLATSSTSAVSQNPRLAEAFSKMSPPSEATLERSARRALPSNPSPDSVDDAFVALTGFMNVKAELARRLEFCGRTLGEERHESVKPTAHSPRKRSEDSPTREHEGEHRERDPKSNIDALRQQLDLSEQRYGSLSLLHKQEVALLSAQLEEAKGRQRDLEAEVSLLHEHLKNAGESEALYQQAASERSMLQQRVHRLETQLDQNEVDRAAAAESYEALHRAIEASSRGEHSPADPQPIRVLEQEVKHLRRALDDATRALAEQHTEHERTVKDLRRKLAMAQKAAQQRRLELALHGGERDAADTPLHGSESTEGALSESIRKLKQRAAPEQGSRADVSGSITKLRAFELTITALNAELAQLEDKIVTAEARAADERSSLERKVAEERARFRSEQDECDSVLATVSAELEQCMKENAELRARLSASGRR</sequence>
<reference evidence="3" key="1">
    <citation type="submission" date="2021-01" db="EMBL/GenBank/DDBJ databases">
        <authorList>
            <person name="Corre E."/>
            <person name="Pelletier E."/>
            <person name="Niang G."/>
            <person name="Scheremetjew M."/>
            <person name="Finn R."/>
            <person name="Kale V."/>
            <person name="Holt S."/>
            <person name="Cochrane G."/>
            <person name="Meng A."/>
            <person name="Brown T."/>
            <person name="Cohen L."/>
        </authorList>
    </citation>
    <scope>NUCLEOTIDE SEQUENCE</scope>
    <source>
        <strain evidence="3">CCAP 1951/1</strain>
    </source>
</reference>
<organism evidence="3">
    <name type="scientific">Neobodo designis</name>
    <name type="common">Flagellated protozoan</name>
    <name type="synonym">Bodo designis</name>
    <dbReference type="NCBI Taxonomy" id="312471"/>
    <lineage>
        <taxon>Eukaryota</taxon>
        <taxon>Discoba</taxon>
        <taxon>Euglenozoa</taxon>
        <taxon>Kinetoplastea</taxon>
        <taxon>Metakinetoplastina</taxon>
        <taxon>Neobodonida</taxon>
        <taxon>Neobodo</taxon>
    </lineage>
</organism>
<gene>
    <name evidence="3" type="ORF">NDES1114_LOCUS1724</name>
</gene>
<feature type="coiled-coil region" evidence="1">
    <location>
        <begin position="420"/>
        <end position="497"/>
    </location>
</feature>
<name>A0A7S1L011_NEODS</name>
<feature type="coiled-coil region" evidence="1">
    <location>
        <begin position="219"/>
        <end position="284"/>
    </location>
</feature>
<evidence type="ECO:0000256" key="1">
    <source>
        <dbReference type="SAM" id="Coils"/>
    </source>
</evidence>
<dbReference type="EMBL" id="HBGF01002486">
    <property type="protein sequence ID" value="CAD9090854.1"/>
    <property type="molecule type" value="Transcribed_RNA"/>
</dbReference>
<feature type="coiled-coil region" evidence="1">
    <location>
        <begin position="315"/>
        <end position="367"/>
    </location>
</feature>
<feature type="region of interest" description="Disordered" evidence="2">
    <location>
        <begin position="375"/>
        <end position="412"/>
    </location>
</feature>
<evidence type="ECO:0000313" key="3">
    <source>
        <dbReference type="EMBL" id="CAD9090854.1"/>
    </source>
</evidence>
<feature type="region of interest" description="Disordered" evidence="2">
    <location>
        <begin position="157"/>
        <end position="194"/>
    </location>
</feature>
<evidence type="ECO:0000256" key="2">
    <source>
        <dbReference type="SAM" id="MobiDB-lite"/>
    </source>
</evidence>
<feature type="region of interest" description="Disordered" evidence="2">
    <location>
        <begin position="81"/>
        <end position="124"/>
    </location>
</feature>
<proteinExistence type="predicted"/>
<dbReference type="AlphaFoldDB" id="A0A7S1L011"/>
<protein>
    <submittedName>
        <fullName evidence="3">Uncharacterized protein</fullName>
    </submittedName>
</protein>
<accession>A0A7S1L011</accession>
<feature type="compositionally biased region" description="Basic and acidic residues" evidence="2">
    <location>
        <begin position="171"/>
        <end position="192"/>
    </location>
</feature>